<reference evidence="4" key="1">
    <citation type="journal article" date="2010" name="Nat. Biotechnol.">
        <title>Draft genome sequence of the oilseed species Ricinus communis.</title>
        <authorList>
            <person name="Chan A.P."/>
            <person name="Crabtree J."/>
            <person name="Zhao Q."/>
            <person name="Lorenzi H."/>
            <person name="Orvis J."/>
            <person name="Puiu D."/>
            <person name="Melake-Berhan A."/>
            <person name="Jones K.M."/>
            <person name="Redman J."/>
            <person name="Chen G."/>
            <person name="Cahoon E.B."/>
            <person name="Gedil M."/>
            <person name="Stanke M."/>
            <person name="Haas B.J."/>
            <person name="Wortman J.R."/>
            <person name="Fraser-Liggett C.M."/>
            <person name="Ravel J."/>
            <person name="Rabinowicz P.D."/>
        </authorList>
    </citation>
    <scope>NUCLEOTIDE SEQUENCE [LARGE SCALE GENOMIC DNA]</scope>
    <source>
        <strain evidence="4">cv. Hale</strain>
    </source>
</reference>
<gene>
    <name evidence="3" type="ORF">RCOM_1926040</name>
</gene>
<dbReference type="InterPro" id="IPR013424">
    <property type="entry name" value="Ice-binding_C"/>
</dbReference>
<feature type="domain" description="Ice-binding protein C-terminal" evidence="2">
    <location>
        <begin position="217"/>
        <end position="239"/>
    </location>
</feature>
<dbReference type="InParanoid" id="B9TI97"/>
<accession>B9TI97</accession>
<name>B9TI97_RICCO</name>
<dbReference type="EMBL" id="EQ982313">
    <property type="protein sequence ID" value="EEF24416.1"/>
    <property type="molecule type" value="Genomic_DNA"/>
</dbReference>
<evidence type="ECO:0000313" key="4">
    <source>
        <dbReference type="Proteomes" id="UP000008311"/>
    </source>
</evidence>
<evidence type="ECO:0000313" key="3">
    <source>
        <dbReference type="EMBL" id="EEF24416.1"/>
    </source>
</evidence>
<protein>
    <recommendedName>
        <fullName evidence="2">Ice-binding protein C-terminal domain-containing protein</fullName>
    </recommendedName>
</protein>
<keyword evidence="4" id="KW-1185">Reference proteome</keyword>
<organism evidence="3 4">
    <name type="scientific">Ricinus communis</name>
    <name type="common">Castor bean</name>
    <dbReference type="NCBI Taxonomy" id="3988"/>
    <lineage>
        <taxon>Eukaryota</taxon>
        <taxon>Viridiplantae</taxon>
        <taxon>Streptophyta</taxon>
        <taxon>Embryophyta</taxon>
        <taxon>Tracheophyta</taxon>
        <taxon>Spermatophyta</taxon>
        <taxon>Magnoliopsida</taxon>
        <taxon>eudicotyledons</taxon>
        <taxon>Gunneridae</taxon>
        <taxon>Pentapetalae</taxon>
        <taxon>rosids</taxon>
        <taxon>fabids</taxon>
        <taxon>Malpighiales</taxon>
        <taxon>Euphorbiaceae</taxon>
        <taxon>Acalyphoideae</taxon>
        <taxon>Acalypheae</taxon>
        <taxon>Ricinus</taxon>
    </lineage>
</organism>
<evidence type="ECO:0000256" key="1">
    <source>
        <dbReference type="SAM" id="MobiDB-lite"/>
    </source>
</evidence>
<dbReference type="Pfam" id="PF07589">
    <property type="entry name" value="PEP-CTERM"/>
    <property type="match status" value="1"/>
</dbReference>
<dbReference type="AlphaFoldDB" id="B9TI97"/>
<feature type="region of interest" description="Disordered" evidence="1">
    <location>
        <begin position="132"/>
        <end position="219"/>
    </location>
</feature>
<dbReference type="Proteomes" id="UP000008311">
    <property type="component" value="Unassembled WGS sequence"/>
</dbReference>
<dbReference type="NCBIfam" id="TIGR02595">
    <property type="entry name" value="PEP_CTERM"/>
    <property type="match status" value="1"/>
</dbReference>
<evidence type="ECO:0000259" key="2">
    <source>
        <dbReference type="Pfam" id="PF07589"/>
    </source>
</evidence>
<proteinExistence type="predicted"/>
<sequence>MRKLSKPELTLIGSALLTMSAFAFAPGLLRNVPSIGAMLDRIQPGMDAPHPPLGAPHFAIAPPEPDYTAPAEPTAKQELGAPEHHGGDSYTVFTDAEPNGGPSPVFGHWGQFRLSGGGSSRFDHPAIAARISAASPQNRGDEQGAAGEGATNSATSGTADKGKDESGQQPGGDTSDKKPDTPPGQTELAQLTPPAPNDLHNPLNGGDQPGGEQPAAQVPEPSSLALLIAGLAGLVLCRRRA</sequence>